<dbReference type="Pfam" id="PF03929">
    <property type="entry name" value="PepSY_TM"/>
    <property type="match status" value="1"/>
</dbReference>
<proteinExistence type="predicted"/>
<feature type="transmembrane region" description="Helical" evidence="1">
    <location>
        <begin position="195"/>
        <end position="217"/>
    </location>
</feature>
<evidence type="ECO:0000313" key="3">
    <source>
        <dbReference type="Proteomes" id="UP000265845"/>
    </source>
</evidence>
<feature type="transmembrane region" description="Helical" evidence="1">
    <location>
        <begin position="338"/>
        <end position="360"/>
    </location>
</feature>
<comment type="caution">
    <text evidence="2">The sequence shown here is derived from an EMBL/GenBank/DDBJ whole genome shotgun (WGS) entry which is preliminary data.</text>
</comment>
<keyword evidence="3" id="KW-1185">Reference proteome</keyword>
<accession>A0A399RHH9</accession>
<organism evidence="2 3">
    <name type="scientific">Henriciella algicola</name>
    <dbReference type="NCBI Taxonomy" id="1608422"/>
    <lineage>
        <taxon>Bacteria</taxon>
        <taxon>Pseudomonadati</taxon>
        <taxon>Pseudomonadota</taxon>
        <taxon>Alphaproteobacteria</taxon>
        <taxon>Hyphomonadales</taxon>
        <taxon>Hyphomonadaceae</taxon>
        <taxon>Henriciella</taxon>
    </lineage>
</organism>
<dbReference type="PANTHER" id="PTHR34219">
    <property type="entry name" value="IRON-REGULATED INNER MEMBRANE PROTEIN-RELATED"/>
    <property type="match status" value="1"/>
</dbReference>
<evidence type="ECO:0000313" key="2">
    <source>
        <dbReference type="EMBL" id="RIJ31100.1"/>
    </source>
</evidence>
<keyword evidence="1" id="KW-0812">Transmembrane</keyword>
<dbReference type="RefSeq" id="WP_119452600.1">
    <property type="nucleotide sequence ID" value="NZ_QWGA01000003.1"/>
</dbReference>
<feature type="transmembrane region" description="Helical" evidence="1">
    <location>
        <begin position="456"/>
        <end position="475"/>
    </location>
</feature>
<dbReference type="AlphaFoldDB" id="A0A399RHH9"/>
<feature type="transmembrane region" description="Helical" evidence="1">
    <location>
        <begin position="21"/>
        <end position="44"/>
    </location>
</feature>
<dbReference type="EMBL" id="QWGA01000003">
    <property type="protein sequence ID" value="RIJ31100.1"/>
    <property type="molecule type" value="Genomic_DNA"/>
</dbReference>
<dbReference type="Proteomes" id="UP000265845">
    <property type="component" value="Unassembled WGS sequence"/>
</dbReference>
<gene>
    <name evidence="2" type="ORF">D1222_02205</name>
</gene>
<dbReference type="InterPro" id="IPR005625">
    <property type="entry name" value="PepSY-ass_TM"/>
</dbReference>
<dbReference type="PANTHER" id="PTHR34219:SF3">
    <property type="entry name" value="BLL7967 PROTEIN"/>
    <property type="match status" value="1"/>
</dbReference>
<keyword evidence="1" id="KW-0472">Membrane</keyword>
<keyword evidence="1" id="KW-1133">Transmembrane helix</keyword>
<dbReference type="OrthoDB" id="9776609at2"/>
<reference evidence="2 3" key="1">
    <citation type="submission" date="2018-08" db="EMBL/GenBank/DDBJ databases">
        <title>Henriciella mobilis sp. nov., isolated from seawater.</title>
        <authorList>
            <person name="Cheng H."/>
            <person name="Wu Y.-H."/>
            <person name="Xu X.-W."/>
            <person name="Guo L.-L."/>
        </authorList>
    </citation>
    <scope>NUCLEOTIDE SEQUENCE [LARGE SCALE GENOMIC DNA]</scope>
    <source>
        <strain evidence="2 3">CCUG67844</strain>
    </source>
</reference>
<name>A0A399RHH9_9PROT</name>
<feature type="transmembrane region" description="Helical" evidence="1">
    <location>
        <begin position="433"/>
        <end position="450"/>
    </location>
</feature>
<evidence type="ECO:0000256" key="1">
    <source>
        <dbReference type="SAM" id="Phobius"/>
    </source>
</evidence>
<sequence length="500" mass="53565">MATSIWPKSSKARVDRSLSAHSVMGLVISALMFIVCLSGTVAMFEDEIGWWENPVQAPVEAVGPQVAQAAAVNVFEAQPETTHLYLYLPRDNWQRFVIGGDDGLQSADAQGAMTGGYETAWNDFLIHLHYYLSLPTSFGMIVVAILGVMLVAMAVSGLLAHPRIFRDAFRLRTKGQARLVQADLHNRLSVWTAPFTIAIALTGAMIGLFVVVAVVLAQTSFDGDPRALSESIFGAEGEIDESPAPLADVGAALATLEDIEPDANPFLAIVHDPGTASQHTTIYGEHTDRLVYGEMYEFGADGAYEGKAGYTDGEAGKQIAMSTYRLHFGDFGGFAMKVAYFVMGVGLCIVVAAGLNIYFLKRAEAGRGMPRLEAAWAALVWGSPALLAATLAISLLGVGMVSLTALFWLGALALCGLGLVLRDQVKTARWMRLCFGVSLLAAVGVHAVRFTESYQWLHISVVSACFVVLGFFLVARTLSFGRSSQVAAEPSAAPMTSARR</sequence>
<protein>
    <submittedName>
        <fullName evidence="2">PepSY domain-containing protein</fullName>
    </submittedName>
</protein>
<feature type="transmembrane region" description="Helical" evidence="1">
    <location>
        <begin position="372"/>
        <end position="393"/>
    </location>
</feature>
<feature type="transmembrane region" description="Helical" evidence="1">
    <location>
        <begin position="399"/>
        <end position="421"/>
    </location>
</feature>
<feature type="transmembrane region" description="Helical" evidence="1">
    <location>
        <begin position="138"/>
        <end position="160"/>
    </location>
</feature>